<protein>
    <submittedName>
        <fullName evidence="2">Uncharacterized protein</fullName>
    </submittedName>
</protein>
<dbReference type="SUPFAM" id="SSF103473">
    <property type="entry name" value="MFS general substrate transporter"/>
    <property type="match status" value="1"/>
</dbReference>
<gene>
    <name evidence="2" type="ORF">KOR34_16770</name>
</gene>
<proteinExistence type="predicted"/>
<organism evidence="2 3">
    <name type="scientific">Posidoniimonas corsicana</name>
    <dbReference type="NCBI Taxonomy" id="1938618"/>
    <lineage>
        <taxon>Bacteria</taxon>
        <taxon>Pseudomonadati</taxon>
        <taxon>Planctomycetota</taxon>
        <taxon>Planctomycetia</taxon>
        <taxon>Pirellulales</taxon>
        <taxon>Lacipirellulaceae</taxon>
        <taxon>Posidoniimonas</taxon>
    </lineage>
</organism>
<accession>A0A5C5VFL7</accession>
<dbReference type="AlphaFoldDB" id="A0A5C5VFL7"/>
<evidence type="ECO:0000313" key="3">
    <source>
        <dbReference type="Proteomes" id="UP000316714"/>
    </source>
</evidence>
<dbReference type="RefSeq" id="WP_146563892.1">
    <property type="nucleotide sequence ID" value="NZ_SIHJ01000001.1"/>
</dbReference>
<reference evidence="2 3" key="1">
    <citation type="submission" date="2019-02" db="EMBL/GenBank/DDBJ databases">
        <title>Deep-cultivation of Planctomycetes and their phenomic and genomic characterization uncovers novel biology.</title>
        <authorList>
            <person name="Wiegand S."/>
            <person name="Jogler M."/>
            <person name="Boedeker C."/>
            <person name="Pinto D."/>
            <person name="Vollmers J."/>
            <person name="Rivas-Marin E."/>
            <person name="Kohn T."/>
            <person name="Peeters S.H."/>
            <person name="Heuer A."/>
            <person name="Rast P."/>
            <person name="Oberbeckmann S."/>
            <person name="Bunk B."/>
            <person name="Jeske O."/>
            <person name="Meyerdierks A."/>
            <person name="Storesund J.E."/>
            <person name="Kallscheuer N."/>
            <person name="Luecker S."/>
            <person name="Lage O.M."/>
            <person name="Pohl T."/>
            <person name="Merkel B.J."/>
            <person name="Hornburger P."/>
            <person name="Mueller R.-W."/>
            <person name="Bruemmer F."/>
            <person name="Labrenz M."/>
            <person name="Spormann A.M."/>
            <person name="Op Den Camp H."/>
            <person name="Overmann J."/>
            <person name="Amann R."/>
            <person name="Jetten M.S.M."/>
            <person name="Mascher T."/>
            <person name="Medema M.H."/>
            <person name="Devos D.P."/>
            <person name="Kaster A.-K."/>
            <person name="Ovreas L."/>
            <person name="Rohde M."/>
            <person name="Galperin M.Y."/>
            <person name="Jogler C."/>
        </authorList>
    </citation>
    <scope>NUCLEOTIDE SEQUENCE [LARGE SCALE GENOMIC DNA]</scope>
    <source>
        <strain evidence="2 3">KOR34</strain>
    </source>
</reference>
<dbReference type="InterPro" id="IPR036259">
    <property type="entry name" value="MFS_trans_sf"/>
</dbReference>
<dbReference type="EMBL" id="SIHJ01000001">
    <property type="protein sequence ID" value="TWT36737.1"/>
    <property type="molecule type" value="Genomic_DNA"/>
</dbReference>
<feature type="transmembrane region" description="Helical" evidence="1">
    <location>
        <begin position="25"/>
        <end position="56"/>
    </location>
</feature>
<feature type="transmembrane region" description="Helical" evidence="1">
    <location>
        <begin position="76"/>
        <end position="96"/>
    </location>
</feature>
<name>A0A5C5VFL7_9BACT</name>
<evidence type="ECO:0000313" key="2">
    <source>
        <dbReference type="EMBL" id="TWT36737.1"/>
    </source>
</evidence>
<evidence type="ECO:0000256" key="1">
    <source>
        <dbReference type="SAM" id="Phobius"/>
    </source>
</evidence>
<sequence length="174" mass="17806">MTENPYASPATNEPALTQRAGVRPWVAVLAGLAIDFAGTIAISIGVSIAAAVYLATRGVGPGTMEGRLTEMLTTGVWSYVLSALGLLVSVLAGYVAARMVKRNELRTGVIQGAIATLLGSLAVGSSNNVPLFILLMLVSFAAVVSGAALGARHNREIQATAQQIGGQDVDTRGA</sequence>
<dbReference type="Proteomes" id="UP000316714">
    <property type="component" value="Unassembled WGS sequence"/>
</dbReference>
<feature type="transmembrane region" description="Helical" evidence="1">
    <location>
        <begin position="131"/>
        <end position="151"/>
    </location>
</feature>
<comment type="caution">
    <text evidence="2">The sequence shown here is derived from an EMBL/GenBank/DDBJ whole genome shotgun (WGS) entry which is preliminary data.</text>
</comment>
<keyword evidence="3" id="KW-1185">Reference proteome</keyword>
<keyword evidence="1" id="KW-0472">Membrane</keyword>
<keyword evidence="1" id="KW-0812">Transmembrane</keyword>
<keyword evidence="1" id="KW-1133">Transmembrane helix</keyword>